<evidence type="ECO:0000256" key="2">
    <source>
        <dbReference type="SAM" id="MobiDB-lite"/>
    </source>
</evidence>
<dbReference type="Proteomes" id="UP000019116">
    <property type="component" value="Chromosome 1D"/>
</dbReference>
<protein>
    <submittedName>
        <fullName evidence="3">Uncharacterized protein</fullName>
    </submittedName>
</protein>
<dbReference type="Gramene" id="TraesCS1D03G0303800.1">
    <property type="protein sequence ID" value="TraesCS1D03G0303800.1.CDS"/>
    <property type="gene ID" value="TraesCS1D03G0303800"/>
</dbReference>
<name>A0A3B5ZSX9_WHEAT</name>
<feature type="compositionally biased region" description="Acidic residues" evidence="2">
    <location>
        <begin position="233"/>
        <end position="249"/>
    </location>
</feature>
<feature type="region of interest" description="Disordered" evidence="2">
    <location>
        <begin position="232"/>
        <end position="261"/>
    </location>
</feature>
<evidence type="ECO:0000313" key="3">
    <source>
        <dbReference type="EnsemblPlants" id="TraesCS1D02G127100.1"/>
    </source>
</evidence>
<keyword evidence="1" id="KW-0175">Coiled coil</keyword>
<evidence type="ECO:0000313" key="4">
    <source>
        <dbReference type="Proteomes" id="UP000019116"/>
    </source>
</evidence>
<reference evidence="3" key="2">
    <citation type="submission" date="2018-10" db="UniProtKB">
        <authorList>
            <consortium name="EnsemblPlants"/>
        </authorList>
    </citation>
    <scope>IDENTIFICATION</scope>
</reference>
<evidence type="ECO:0000256" key="1">
    <source>
        <dbReference type="SAM" id="Coils"/>
    </source>
</evidence>
<dbReference type="EnsemblPlants" id="TraesCS1D02G127100.1">
    <property type="protein sequence ID" value="TraesCS1D02G127100.1"/>
    <property type="gene ID" value="TraesCS1D02G127100"/>
</dbReference>
<accession>A0A3B5ZSX9</accession>
<proteinExistence type="predicted"/>
<dbReference type="Gramene" id="TraesCLE_scaffold_065001_01G000100.1">
    <property type="protein sequence ID" value="TraesCLE_scaffold_065001_01G000100.1"/>
    <property type="gene ID" value="TraesCLE_scaffold_065001_01G000100"/>
</dbReference>
<dbReference type="Gramene" id="TraesCAD_scaffold_076977_01G000200.1">
    <property type="protein sequence ID" value="TraesCAD_scaffold_076977_01G000200.1"/>
    <property type="gene ID" value="TraesCAD_scaffold_076977_01G000200"/>
</dbReference>
<dbReference type="AlphaFoldDB" id="A0A3B5ZSX9"/>
<dbReference type="Gramene" id="TraesWEE_scaffold_324131_01G000100.1">
    <property type="protein sequence ID" value="TraesWEE_scaffold_324131_01G000100.1"/>
    <property type="gene ID" value="TraesWEE_scaffold_324131_01G000100"/>
</dbReference>
<dbReference type="SMR" id="A0A3B5ZSX9"/>
<keyword evidence="4" id="KW-1185">Reference proteome</keyword>
<reference evidence="3" key="1">
    <citation type="submission" date="2018-08" db="EMBL/GenBank/DDBJ databases">
        <authorList>
            <person name="Rossello M."/>
        </authorList>
    </citation>
    <scope>NUCLEOTIDE SEQUENCE [LARGE SCALE GENOMIC DNA]</scope>
    <source>
        <strain evidence="3">cv. Chinese Spring</strain>
    </source>
</reference>
<sequence>MALVHSSTNCLWSGRYKGMADARNKFMQPDEEIPFGRHLKEVTKYLNIEIPSFTGTYNATLPEEERWKIQVQVLGRTFTPVTEPIEFSFDAPTWSLGKSMAAHISMGRIEEVYHKELKDTIYQICGRRDEQWEMISTKKDGSIAAFIQEQNQHIHRQENQMCADMIELKKALTKITELEEELKATHDGYEEEIATLLEKNDDLIQKIGVFMGDPAPGGQDDDSTCPDNYIIIDDTDSDPSEDDFVDEAGADIMDSSTDQNF</sequence>
<dbReference type="Gramene" id="TraesCS1D02G127100.1">
    <property type="protein sequence ID" value="TraesCS1D02G127100.1"/>
    <property type="gene ID" value="TraesCS1D02G127100"/>
</dbReference>
<feature type="coiled-coil region" evidence="1">
    <location>
        <begin position="168"/>
        <end position="206"/>
    </location>
</feature>
<dbReference type="Gramene" id="TraesROB_scaffold_025128_01G000100.1">
    <property type="protein sequence ID" value="TraesROB_scaffold_025128_01G000100.1"/>
    <property type="gene ID" value="TraesROB_scaffold_025128_01G000100"/>
</dbReference>
<organism evidence="3">
    <name type="scientific">Triticum aestivum</name>
    <name type="common">Wheat</name>
    <dbReference type="NCBI Taxonomy" id="4565"/>
    <lineage>
        <taxon>Eukaryota</taxon>
        <taxon>Viridiplantae</taxon>
        <taxon>Streptophyta</taxon>
        <taxon>Embryophyta</taxon>
        <taxon>Tracheophyta</taxon>
        <taxon>Spermatophyta</taxon>
        <taxon>Magnoliopsida</taxon>
        <taxon>Liliopsida</taxon>
        <taxon>Poales</taxon>
        <taxon>Poaceae</taxon>
        <taxon>BOP clade</taxon>
        <taxon>Pooideae</taxon>
        <taxon>Triticodae</taxon>
        <taxon>Triticeae</taxon>
        <taxon>Triticinae</taxon>
        <taxon>Triticum</taxon>
    </lineage>
</organism>